<dbReference type="FunFam" id="3.40.30.10:FF:000045">
    <property type="entry name" value="Disulfide-isomerase A3"/>
    <property type="match status" value="1"/>
</dbReference>
<feature type="domain" description="Thioredoxin" evidence="14">
    <location>
        <begin position="344"/>
        <end position="472"/>
    </location>
</feature>
<dbReference type="FunFam" id="3.40.30.10:FF:000017">
    <property type="entry name" value="Protein disulfide-isomerase A4"/>
    <property type="match status" value="1"/>
</dbReference>
<dbReference type="CDD" id="cd02961">
    <property type="entry name" value="PDI_a_family"/>
    <property type="match status" value="1"/>
</dbReference>
<evidence type="ECO:0000256" key="12">
    <source>
        <dbReference type="RuleBase" id="RU004208"/>
    </source>
</evidence>
<feature type="chain" id="PRO_5035957083" description="Protein disulfide-isomerase" evidence="13">
    <location>
        <begin position="20"/>
        <end position="492"/>
    </location>
</feature>
<accession>A0A815D8A1</accession>
<dbReference type="PROSITE" id="PS51352">
    <property type="entry name" value="THIOREDOXIN_2"/>
    <property type="match status" value="2"/>
</dbReference>
<dbReference type="Pfam" id="PF00085">
    <property type="entry name" value="Thioredoxin"/>
    <property type="match status" value="2"/>
</dbReference>
<evidence type="ECO:0000256" key="10">
    <source>
        <dbReference type="ARBA" id="ARBA00023284"/>
    </source>
</evidence>
<dbReference type="EMBL" id="CAJNOJ010000021">
    <property type="protein sequence ID" value="CAF0845715.1"/>
    <property type="molecule type" value="Genomic_DNA"/>
</dbReference>
<dbReference type="GO" id="GO:0003756">
    <property type="term" value="F:protein disulfide isomerase activity"/>
    <property type="evidence" value="ECO:0007669"/>
    <property type="project" value="UniProtKB-EC"/>
</dbReference>
<keyword evidence="8 11" id="KW-1015">Disulfide bond</keyword>
<reference evidence="16" key="1">
    <citation type="submission" date="2021-02" db="EMBL/GenBank/DDBJ databases">
        <authorList>
            <person name="Nowell W R."/>
        </authorList>
    </citation>
    <scope>NUCLEOTIDE SEQUENCE</scope>
</reference>
<dbReference type="Pfam" id="PF13848">
    <property type="entry name" value="Thioredoxin_6"/>
    <property type="match status" value="1"/>
</dbReference>
<evidence type="ECO:0000313" key="15">
    <source>
        <dbReference type="EMBL" id="CAF0845715.1"/>
    </source>
</evidence>
<evidence type="ECO:0000313" key="17">
    <source>
        <dbReference type="Proteomes" id="UP000663828"/>
    </source>
</evidence>
<evidence type="ECO:0000256" key="9">
    <source>
        <dbReference type="ARBA" id="ARBA00023235"/>
    </source>
</evidence>
<dbReference type="Gene3D" id="3.40.30.10">
    <property type="entry name" value="Glutaredoxin"/>
    <property type="match status" value="4"/>
</dbReference>
<dbReference type="NCBIfam" id="TIGR01130">
    <property type="entry name" value="ER_PDI_fam"/>
    <property type="match status" value="1"/>
</dbReference>
<dbReference type="GO" id="GO:0005788">
    <property type="term" value="C:endoplasmic reticulum lumen"/>
    <property type="evidence" value="ECO:0007669"/>
    <property type="project" value="UniProtKB-SubCell"/>
</dbReference>
<evidence type="ECO:0000313" key="16">
    <source>
        <dbReference type="EMBL" id="CAF1294510.1"/>
    </source>
</evidence>
<evidence type="ECO:0000256" key="3">
    <source>
        <dbReference type="ARBA" id="ARBA00006347"/>
    </source>
</evidence>
<evidence type="ECO:0000256" key="13">
    <source>
        <dbReference type="RuleBase" id="RU361130"/>
    </source>
</evidence>
<comment type="similarity">
    <text evidence="3 12">Belongs to the protein disulfide isomerase family.</text>
</comment>
<dbReference type="FunFam" id="3.40.30.10:FF:000303">
    <property type="entry name" value="Protein disulfide-isomerase"/>
    <property type="match status" value="1"/>
</dbReference>
<keyword evidence="10 11" id="KW-0676">Redox-active center</keyword>
<dbReference type="InterPro" id="IPR005792">
    <property type="entry name" value="Prot_disulphide_isomerase"/>
</dbReference>
<dbReference type="PANTHER" id="PTHR18929:SF132">
    <property type="entry name" value="PROTEIN DISULFIDE-ISOMERASE A3"/>
    <property type="match status" value="1"/>
</dbReference>
<dbReference type="Proteomes" id="UP000663852">
    <property type="component" value="Unassembled WGS sequence"/>
</dbReference>
<feature type="disulfide bond" description="Redox-active" evidence="11">
    <location>
        <begin position="393"/>
        <end position="396"/>
    </location>
</feature>
<evidence type="ECO:0000256" key="7">
    <source>
        <dbReference type="ARBA" id="ARBA00022824"/>
    </source>
</evidence>
<evidence type="ECO:0000256" key="11">
    <source>
        <dbReference type="PIRSR" id="PIRSR605792-51"/>
    </source>
</evidence>
<sequence length="492" mass="55677">MHSILFITFFVGLITFTTSSDVLVFTDNDFETKVKQHDILLAEFYAPWCGHCKRLAPEYEKAATALAKNDPPVSLVKVDCTVETKTCTKYGVSGYPTLKIFKNGEVAEDYNGPREADGIVSTMRSKAGPSYRVLNTLADYEKFLEHNDHSIIGYFDSETQTLKDDLVKVANQLSEKFRFAYTTAKDILEKAGHSNKIVLHQPKRLQSKFEDAFTVVQDVGEKVKSFIQEKIHGLVGHRTASNVADFSKPSVVVYYNVDYTRDAKGTNYIRNRILKVAKKLADEGVNVRFAISNLDEFRHELTQYGINDAKKDAKYVLARGARDEKFKLPGDFSFEALEDFARKLIKGELEPYLKSQEIPEQTGDVKVVVAKNFDEIVNDKDKDVLIEFYAPWCGHCKSLAPKYDELAKKLNKEKSIVIAKMDATENDVPSTYNVRGFPTIYFAPKNDKNNPRKYEGGREVDDFIKFLAKEATDALDGYERDGSKKKDANAEL</sequence>
<feature type="domain" description="Thioredoxin" evidence="14">
    <location>
        <begin position="16"/>
        <end position="128"/>
    </location>
</feature>
<dbReference type="FunFam" id="3.40.30.10:FF:000077">
    <property type="entry name" value="Protein disulfide-isomerase"/>
    <property type="match status" value="1"/>
</dbReference>
<evidence type="ECO:0000259" key="14">
    <source>
        <dbReference type="PROSITE" id="PS51352"/>
    </source>
</evidence>
<feature type="signal peptide" evidence="13">
    <location>
        <begin position="1"/>
        <end position="19"/>
    </location>
</feature>
<dbReference type="OrthoDB" id="427280at2759"/>
<comment type="catalytic activity">
    <reaction evidence="1 13">
        <text>Catalyzes the rearrangement of -S-S- bonds in proteins.</text>
        <dbReference type="EC" id="5.3.4.1"/>
    </reaction>
</comment>
<dbReference type="InterPro" id="IPR013766">
    <property type="entry name" value="Thioredoxin_domain"/>
</dbReference>
<name>A0A815D8A1_ADIRI</name>
<dbReference type="EC" id="5.3.4.1" evidence="4 13"/>
<dbReference type="InterPro" id="IPR017937">
    <property type="entry name" value="Thioredoxin_CS"/>
</dbReference>
<evidence type="ECO:0000256" key="2">
    <source>
        <dbReference type="ARBA" id="ARBA00004319"/>
    </source>
</evidence>
<gene>
    <name evidence="15" type="ORF">EDS130_LOCUS7057</name>
    <name evidence="16" type="ORF">XAT740_LOCUS28520</name>
</gene>
<proteinExistence type="inferred from homology"/>
<evidence type="ECO:0000256" key="5">
    <source>
        <dbReference type="ARBA" id="ARBA00022729"/>
    </source>
</evidence>
<evidence type="ECO:0000256" key="8">
    <source>
        <dbReference type="ARBA" id="ARBA00023157"/>
    </source>
</evidence>
<comment type="subcellular location">
    <subcellularLocation>
        <location evidence="2">Endoplasmic reticulum lumen</location>
    </subcellularLocation>
</comment>
<dbReference type="InterPro" id="IPR005788">
    <property type="entry name" value="PDI_thioredoxin-like_dom"/>
</dbReference>
<organism evidence="16 17">
    <name type="scientific">Adineta ricciae</name>
    <name type="common">Rotifer</name>
    <dbReference type="NCBI Taxonomy" id="249248"/>
    <lineage>
        <taxon>Eukaryota</taxon>
        <taxon>Metazoa</taxon>
        <taxon>Spiralia</taxon>
        <taxon>Gnathifera</taxon>
        <taxon>Rotifera</taxon>
        <taxon>Eurotatoria</taxon>
        <taxon>Bdelloidea</taxon>
        <taxon>Adinetida</taxon>
        <taxon>Adinetidae</taxon>
        <taxon>Adineta</taxon>
    </lineage>
</organism>
<keyword evidence="5 13" id="KW-0732">Signal</keyword>
<evidence type="ECO:0000256" key="4">
    <source>
        <dbReference type="ARBA" id="ARBA00012723"/>
    </source>
</evidence>
<dbReference type="EMBL" id="CAJNOR010002439">
    <property type="protein sequence ID" value="CAF1294510.1"/>
    <property type="molecule type" value="Genomic_DNA"/>
</dbReference>
<keyword evidence="7" id="KW-0256">Endoplasmic reticulum</keyword>
<dbReference type="PROSITE" id="PS00194">
    <property type="entry name" value="THIOREDOXIN_1"/>
    <property type="match status" value="2"/>
</dbReference>
<keyword evidence="9 13" id="KW-0413">Isomerase</keyword>
<keyword evidence="17" id="KW-1185">Reference proteome</keyword>
<protein>
    <recommendedName>
        <fullName evidence="4 13">Protein disulfide-isomerase</fullName>
        <ecNumber evidence="4 13">5.3.4.1</ecNumber>
    </recommendedName>
</protein>
<dbReference type="CDD" id="cd02995">
    <property type="entry name" value="PDI_a_PDI_a'_C"/>
    <property type="match status" value="1"/>
</dbReference>
<dbReference type="Proteomes" id="UP000663828">
    <property type="component" value="Unassembled WGS sequence"/>
</dbReference>
<dbReference type="NCBIfam" id="TIGR01126">
    <property type="entry name" value="pdi_dom"/>
    <property type="match status" value="2"/>
</dbReference>
<evidence type="ECO:0000256" key="1">
    <source>
        <dbReference type="ARBA" id="ARBA00001182"/>
    </source>
</evidence>
<dbReference type="InterPro" id="IPR036249">
    <property type="entry name" value="Thioredoxin-like_sf"/>
</dbReference>
<evidence type="ECO:0000256" key="6">
    <source>
        <dbReference type="ARBA" id="ARBA00022737"/>
    </source>
</evidence>
<dbReference type="PRINTS" id="PR00421">
    <property type="entry name" value="THIOREDOXIN"/>
</dbReference>
<dbReference type="GO" id="GO:0034976">
    <property type="term" value="P:response to endoplasmic reticulum stress"/>
    <property type="evidence" value="ECO:0007669"/>
    <property type="project" value="TreeGrafter"/>
</dbReference>
<feature type="disulfide bond" description="Redox-active" evidence="11">
    <location>
        <begin position="49"/>
        <end position="52"/>
    </location>
</feature>
<keyword evidence="6" id="KW-0677">Repeat</keyword>
<dbReference type="PANTHER" id="PTHR18929">
    <property type="entry name" value="PROTEIN DISULFIDE ISOMERASE"/>
    <property type="match status" value="1"/>
</dbReference>
<dbReference type="SUPFAM" id="SSF52833">
    <property type="entry name" value="Thioredoxin-like"/>
    <property type="match status" value="4"/>
</dbReference>
<dbReference type="AlphaFoldDB" id="A0A815D8A1"/>
<comment type="caution">
    <text evidence="16">The sequence shown here is derived from an EMBL/GenBank/DDBJ whole genome shotgun (WGS) entry which is preliminary data.</text>
</comment>
<dbReference type="GO" id="GO:0006457">
    <property type="term" value="P:protein folding"/>
    <property type="evidence" value="ECO:0007669"/>
    <property type="project" value="TreeGrafter"/>
</dbReference>